<protein>
    <submittedName>
        <fullName evidence="1">Uncharacterized protein</fullName>
    </submittedName>
</protein>
<feature type="non-terminal residue" evidence="1">
    <location>
        <position position="87"/>
    </location>
</feature>
<name>A0A0C9YNH5_9AGAR</name>
<evidence type="ECO:0000313" key="2">
    <source>
        <dbReference type="Proteomes" id="UP000054477"/>
    </source>
</evidence>
<proteinExistence type="predicted"/>
<gene>
    <name evidence="1" type="ORF">K443DRAFT_25656</name>
</gene>
<accession>A0A0C9YNH5</accession>
<organism evidence="1 2">
    <name type="scientific">Laccaria amethystina LaAM-08-1</name>
    <dbReference type="NCBI Taxonomy" id="1095629"/>
    <lineage>
        <taxon>Eukaryota</taxon>
        <taxon>Fungi</taxon>
        <taxon>Dikarya</taxon>
        <taxon>Basidiomycota</taxon>
        <taxon>Agaricomycotina</taxon>
        <taxon>Agaricomycetes</taxon>
        <taxon>Agaricomycetidae</taxon>
        <taxon>Agaricales</taxon>
        <taxon>Agaricineae</taxon>
        <taxon>Hydnangiaceae</taxon>
        <taxon>Laccaria</taxon>
    </lineage>
</organism>
<evidence type="ECO:0000313" key="1">
    <source>
        <dbReference type="EMBL" id="KIK09498.1"/>
    </source>
</evidence>
<dbReference type="AlphaFoldDB" id="A0A0C9YNH5"/>
<dbReference type="HOGENOM" id="CLU_2474955_0_0_1"/>
<reference evidence="1 2" key="1">
    <citation type="submission" date="2014-04" db="EMBL/GenBank/DDBJ databases">
        <authorList>
            <consortium name="DOE Joint Genome Institute"/>
            <person name="Kuo A."/>
            <person name="Kohler A."/>
            <person name="Nagy L.G."/>
            <person name="Floudas D."/>
            <person name="Copeland A."/>
            <person name="Barry K.W."/>
            <person name="Cichocki N."/>
            <person name="Veneault-Fourrey C."/>
            <person name="LaButti K."/>
            <person name="Lindquist E.A."/>
            <person name="Lipzen A."/>
            <person name="Lundell T."/>
            <person name="Morin E."/>
            <person name="Murat C."/>
            <person name="Sun H."/>
            <person name="Tunlid A."/>
            <person name="Henrissat B."/>
            <person name="Grigoriev I.V."/>
            <person name="Hibbett D.S."/>
            <person name="Martin F."/>
            <person name="Nordberg H.P."/>
            <person name="Cantor M.N."/>
            <person name="Hua S.X."/>
        </authorList>
    </citation>
    <scope>NUCLEOTIDE SEQUENCE [LARGE SCALE GENOMIC DNA]</scope>
    <source>
        <strain evidence="1 2">LaAM-08-1</strain>
    </source>
</reference>
<dbReference type="EMBL" id="KN838538">
    <property type="protein sequence ID" value="KIK09498.1"/>
    <property type="molecule type" value="Genomic_DNA"/>
</dbReference>
<sequence length="87" mass="10440">MSILWPEDMRAIYHHILEISDMLCFRRRMYSIFFEGEKKTRAARSRGFLNFIIMYFEGPKETRAVEGPKETRCACSHVPEIFHIFCF</sequence>
<keyword evidence="2" id="KW-1185">Reference proteome</keyword>
<dbReference type="Proteomes" id="UP000054477">
    <property type="component" value="Unassembled WGS sequence"/>
</dbReference>
<reference evidence="2" key="2">
    <citation type="submission" date="2015-01" db="EMBL/GenBank/DDBJ databases">
        <title>Evolutionary Origins and Diversification of the Mycorrhizal Mutualists.</title>
        <authorList>
            <consortium name="DOE Joint Genome Institute"/>
            <consortium name="Mycorrhizal Genomics Consortium"/>
            <person name="Kohler A."/>
            <person name="Kuo A."/>
            <person name="Nagy L.G."/>
            <person name="Floudas D."/>
            <person name="Copeland A."/>
            <person name="Barry K.W."/>
            <person name="Cichocki N."/>
            <person name="Veneault-Fourrey C."/>
            <person name="LaButti K."/>
            <person name="Lindquist E.A."/>
            <person name="Lipzen A."/>
            <person name="Lundell T."/>
            <person name="Morin E."/>
            <person name="Murat C."/>
            <person name="Riley R."/>
            <person name="Ohm R."/>
            <person name="Sun H."/>
            <person name="Tunlid A."/>
            <person name="Henrissat B."/>
            <person name="Grigoriev I.V."/>
            <person name="Hibbett D.S."/>
            <person name="Martin F."/>
        </authorList>
    </citation>
    <scope>NUCLEOTIDE SEQUENCE [LARGE SCALE GENOMIC DNA]</scope>
    <source>
        <strain evidence="2">LaAM-08-1</strain>
    </source>
</reference>